<dbReference type="EMBL" id="NBYO01000001">
    <property type="protein sequence ID" value="OXT02823.1"/>
    <property type="molecule type" value="Genomic_DNA"/>
</dbReference>
<gene>
    <name evidence="7" type="ORF">B7H23_00150</name>
</gene>
<evidence type="ECO:0000256" key="5">
    <source>
        <dbReference type="ARBA" id="ARBA00023136"/>
    </source>
</evidence>
<dbReference type="CDD" id="cd15904">
    <property type="entry name" value="TSPO_MBR"/>
    <property type="match status" value="1"/>
</dbReference>
<dbReference type="GO" id="GO:0016301">
    <property type="term" value="F:kinase activity"/>
    <property type="evidence" value="ECO:0007669"/>
    <property type="project" value="UniProtKB-KW"/>
</dbReference>
<keyword evidence="5 6" id="KW-0472">Membrane</keyword>
<evidence type="ECO:0000313" key="8">
    <source>
        <dbReference type="Proteomes" id="UP000215405"/>
    </source>
</evidence>
<feature type="transmembrane region" description="Helical" evidence="6">
    <location>
        <begin position="61"/>
        <end position="80"/>
    </location>
</feature>
<keyword evidence="3 6" id="KW-0812">Transmembrane</keyword>
<evidence type="ECO:0000313" key="7">
    <source>
        <dbReference type="EMBL" id="OXT02823.1"/>
    </source>
</evidence>
<comment type="similarity">
    <text evidence="2">Belongs to the TspO/BZRP family.</text>
</comment>
<dbReference type="PIRSF" id="PIRSF005859">
    <property type="entry name" value="PBR"/>
    <property type="match status" value="1"/>
</dbReference>
<accession>A0A231V3R0</accession>
<dbReference type="InterPro" id="IPR004307">
    <property type="entry name" value="TspO_MBR"/>
</dbReference>
<dbReference type="Proteomes" id="UP000215405">
    <property type="component" value="Unassembled WGS sequence"/>
</dbReference>
<feature type="transmembrane region" description="Helical" evidence="6">
    <location>
        <begin position="86"/>
        <end position="104"/>
    </location>
</feature>
<evidence type="ECO:0000256" key="2">
    <source>
        <dbReference type="ARBA" id="ARBA00007524"/>
    </source>
</evidence>
<dbReference type="OrthoDB" id="9795496at2"/>
<dbReference type="PANTHER" id="PTHR10057">
    <property type="entry name" value="PERIPHERAL-TYPE BENZODIAZEPINE RECEPTOR"/>
    <property type="match status" value="1"/>
</dbReference>
<keyword evidence="7" id="KW-0418">Kinase</keyword>
<name>A0A231V3R0_9HYPH</name>
<dbReference type="GO" id="GO:0033013">
    <property type="term" value="P:tetrapyrrole metabolic process"/>
    <property type="evidence" value="ECO:0007669"/>
    <property type="project" value="UniProtKB-ARBA"/>
</dbReference>
<dbReference type="Gene3D" id="1.20.1260.100">
    <property type="entry name" value="TspO/MBR protein"/>
    <property type="match status" value="1"/>
</dbReference>
<dbReference type="FunFam" id="1.20.1260.100:FF:000001">
    <property type="entry name" value="translocator protein 2"/>
    <property type="match status" value="1"/>
</dbReference>
<evidence type="ECO:0000256" key="3">
    <source>
        <dbReference type="ARBA" id="ARBA00022692"/>
    </source>
</evidence>
<evidence type="ECO:0000256" key="1">
    <source>
        <dbReference type="ARBA" id="ARBA00004141"/>
    </source>
</evidence>
<reference evidence="8" key="1">
    <citation type="journal article" date="2017" name="Int. J. Syst. Evol. Microbiol.">
        <title>Notoacmeibacter marinus gen. nov., sp. nov., isolated from the gut of a limpet and proposal of Notoacmeibacteraceae fam. nov. in the order Rhizobiales of the class Alphaproteobacteria.</title>
        <authorList>
            <person name="Huang Z."/>
            <person name="Guo F."/>
            <person name="Lai Q."/>
        </authorList>
    </citation>
    <scope>NUCLEOTIDE SEQUENCE [LARGE SCALE GENOMIC DNA]</scope>
    <source>
        <strain evidence="8">XMTR2A4</strain>
    </source>
</reference>
<feature type="transmembrane region" description="Helical" evidence="6">
    <location>
        <begin position="31"/>
        <end position="49"/>
    </location>
</feature>
<evidence type="ECO:0000256" key="6">
    <source>
        <dbReference type="SAM" id="Phobius"/>
    </source>
</evidence>
<dbReference type="AlphaFoldDB" id="A0A231V3R0"/>
<keyword evidence="7" id="KW-0808">Transferase</keyword>
<dbReference type="InterPro" id="IPR038330">
    <property type="entry name" value="TspO/MBR-related_sf"/>
</dbReference>
<comment type="caution">
    <text evidence="7">The sequence shown here is derived from an EMBL/GenBank/DDBJ whole genome shotgun (WGS) entry which is preliminary data.</text>
</comment>
<feature type="transmembrane region" description="Helical" evidence="6">
    <location>
        <begin position="111"/>
        <end position="135"/>
    </location>
</feature>
<keyword evidence="4 6" id="KW-1133">Transmembrane helix</keyword>
<protein>
    <submittedName>
        <fullName evidence="7">Sensor histidine kinase</fullName>
    </submittedName>
</protein>
<sequence>MLGGGLFLGSQTETTGWYETLNKPSFTPPNWLFPVAWTILYVLIAIAGARTFMRAPTGAAMTIWVVALILNFAWTPVFFMAQRPDLALIVIGLLLLSIVAFIAISWSPDRIAALLFAPYAIWVGYATVLNATIAANN</sequence>
<proteinExistence type="inferred from homology"/>
<dbReference type="Pfam" id="PF03073">
    <property type="entry name" value="TspO_MBR"/>
    <property type="match status" value="1"/>
</dbReference>
<organism evidence="7 8">
    <name type="scientific">Notoacmeibacter marinus</name>
    <dbReference type="NCBI Taxonomy" id="1876515"/>
    <lineage>
        <taxon>Bacteria</taxon>
        <taxon>Pseudomonadati</taxon>
        <taxon>Pseudomonadota</taxon>
        <taxon>Alphaproteobacteria</taxon>
        <taxon>Hyphomicrobiales</taxon>
        <taxon>Notoacmeibacteraceae</taxon>
        <taxon>Notoacmeibacter</taxon>
    </lineage>
</organism>
<dbReference type="PANTHER" id="PTHR10057:SF0">
    <property type="entry name" value="TRANSLOCATOR PROTEIN"/>
    <property type="match status" value="1"/>
</dbReference>
<dbReference type="GO" id="GO:0016020">
    <property type="term" value="C:membrane"/>
    <property type="evidence" value="ECO:0007669"/>
    <property type="project" value="UniProtKB-SubCell"/>
</dbReference>
<comment type="subcellular location">
    <subcellularLocation>
        <location evidence="1">Membrane</location>
        <topology evidence="1">Multi-pass membrane protein</topology>
    </subcellularLocation>
</comment>
<evidence type="ECO:0000256" key="4">
    <source>
        <dbReference type="ARBA" id="ARBA00022989"/>
    </source>
</evidence>
<keyword evidence="8" id="KW-1185">Reference proteome</keyword>